<feature type="region of interest" description="Disordered" evidence="5">
    <location>
        <begin position="69"/>
        <end position="123"/>
    </location>
</feature>
<name>A0AAD2K5D2_9AGAR</name>
<protein>
    <recommendedName>
        <fullName evidence="1">peptidyl-tRNA hydrolase</fullName>
        <ecNumber evidence="1">3.1.1.29</ecNumber>
    </recommendedName>
</protein>
<dbReference type="PANTHER" id="PTHR12649:SF11">
    <property type="entry name" value="PEPTIDYL-TRNA HYDROLASE 2, MITOCHONDRIAL"/>
    <property type="match status" value="1"/>
</dbReference>
<sequence length="226" mass="23748">MMDSHFTQHSVALAVLSITSILVGYTVGKSLRPPPPVASEAEVNGISEDTSEPTDGDLSAITAGILEPCLGGANGPQDTGRGQNSGVVSAPASRRIPPSSPATDAGKSSLDRPRFPAKQADSRQATLACYKSLSKSNPKVRLPSLLRWSSSHPTQLVKHWERTGQAKIALKGTSEKQIRDLDLAAKAINLCSRIVEDSDLKTSAVLAIGPAPVAIVNQVTGKLRLL</sequence>
<dbReference type="InterPro" id="IPR002833">
    <property type="entry name" value="PTH2"/>
</dbReference>
<keyword evidence="2" id="KW-0378">Hydrolase</keyword>
<evidence type="ECO:0000256" key="1">
    <source>
        <dbReference type="ARBA" id="ARBA00013260"/>
    </source>
</evidence>
<evidence type="ECO:0000313" key="7">
    <source>
        <dbReference type="Proteomes" id="UP001295794"/>
    </source>
</evidence>
<dbReference type="Proteomes" id="UP001295794">
    <property type="component" value="Unassembled WGS sequence"/>
</dbReference>
<reference evidence="6" key="1">
    <citation type="submission" date="2023-11" db="EMBL/GenBank/DDBJ databases">
        <authorList>
            <person name="De Vega J J."/>
            <person name="De Vega J J."/>
        </authorList>
    </citation>
    <scope>NUCLEOTIDE SEQUENCE</scope>
</reference>
<dbReference type="GO" id="GO:0004045">
    <property type="term" value="F:peptidyl-tRNA hydrolase activity"/>
    <property type="evidence" value="ECO:0007669"/>
    <property type="project" value="UniProtKB-EC"/>
</dbReference>
<dbReference type="Gene3D" id="3.40.1490.10">
    <property type="entry name" value="Bit1"/>
    <property type="match status" value="1"/>
</dbReference>
<dbReference type="EMBL" id="CAVNYO010000440">
    <property type="protein sequence ID" value="CAK5280134.1"/>
    <property type="molecule type" value="Genomic_DNA"/>
</dbReference>
<evidence type="ECO:0000256" key="4">
    <source>
        <dbReference type="ARBA" id="ARBA00048707"/>
    </source>
</evidence>
<dbReference type="PANTHER" id="PTHR12649">
    <property type="entry name" value="PEPTIDYL-TRNA HYDROLASE 2"/>
    <property type="match status" value="1"/>
</dbReference>
<evidence type="ECO:0000256" key="2">
    <source>
        <dbReference type="ARBA" id="ARBA00022801"/>
    </source>
</evidence>
<dbReference type="AlphaFoldDB" id="A0AAD2K5D2"/>
<comment type="similarity">
    <text evidence="3">Belongs to the PTH2 family.</text>
</comment>
<comment type="caution">
    <text evidence="6">The sequence shown here is derived from an EMBL/GenBank/DDBJ whole genome shotgun (WGS) entry which is preliminary data.</text>
</comment>
<dbReference type="Pfam" id="PF01981">
    <property type="entry name" value="PTH2"/>
    <property type="match status" value="1"/>
</dbReference>
<dbReference type="SUPFAM" id="SSF102462">
    <property type="entry name" value="Peptidyl-tRNA hydrolase II"/>
    <property type="match status" value="1"/>
</dbReference>
<gene>
    <name evidence="6" type="ORF">MYCIT1_LOCUS30583</name>
</gene>
<dbReference type="GO" id="GO:0005829">
    <property type="term" value="C:cytosol"/>
    <property type="evidence" value="ECO:0007669"/>
    <property type="project" value="TreeGrafter"/>
</dbReference>
<evidence type="ECO:0000256" key="3">
    <source>
        <dbReference type="ARBA" id="ARBA00038050"/>
    </source>
</evidence>
<dbReference type="InterPro" id="IPR023476">
    <property type="entry name" value="Pep_tRNA_hydro_II_dom_sf"/>
</dbReference>
<dbReference type="EC" id="3.1.1.29" evidence="1"/>
<feature type="compositionally biased region" description="Polar residues" evidence="5">
    <location>
        <begin position="76"/>
        <end position="87"/>
    </location>
</feature>
<evidence type="ECO:0000256" key="5">
    <source>
        <dbReference type="SAM" id="MobiDB-lite"/>
    </source>
</evidence>
<comment type="catalytic activity">
    <reaction evidence="4">
        <text>an N-acyl-L-alpha-aminoacyl-tRNA + H2O = an N-acyl-L-amino acid + a tRNA + H(+)</text>
        <dbReference type="Rhea" id="RHEA:54448"/>
        <dbReference type="Rhea" id="RHEA-COMP:10123"/>
        <dbReference type="Rhea" id="RHEA-COMP:13883"/>
        <dbReference type="ChEBI" id="CHEBI:15377"/>
        <dbReference type="ChEBI" id="CHEBI:15378"/>
        <dbReference type="ChEBI" id="CHEBI:59874"/>
        <dbReference type="ChEBI" id="CHEBI:78442"/>
        <dbReference type="ChEBI" id="CHEBI:138191"/>
        <dbReference type="EC" id="3.1.1.29"/>
    </reaction>
</comment>
<proteinExistence type="inferred from homology"/>
<evidence type="ECO:0000313" key="6">
    <source>
        <dbReference type="EMBL" id="CAK5280134.1"/>
    </source>
</evidence>
<accession>A0AAD2K5D2</accession>
<keyword evidence="7" id="KW-1185">Reference proteome</keyword>
<organism evidence="6 7">
    <name type="scientific">Mycena citricolor</name>
    <dbReference type="NCBI Taxonomy" id="2018698"/>
    <lineage>
        <taxon>Eukaryota</taxon>
        <taxon>Fungi</taxon>
        <taxon>Dikarya</taxon>
        <taxon>Basidiomycota</taxon>
        <taxon>Agaricomycotina</taxon>
        <taxon>Agaricomycetes</taxon>
        <taxon>Agaricomycetidae</taxon>
        <taxon>Agaricales</taxon>
        <taxon>Marasmiineae</taxon>
        <taxon>Mycenaceae</taxon>
        <taxon>Mycena</taxon>
    </lineage>
</organism>